<proteinExistence type="predicted"/>
<evidence type="ECO:0000313" key="4">
    <source>
        <dbReference type="Proteomes" id="UP000010471"/>
    </source>
</evidence>
<dbReference type="InterPro" id="IPR025938">
    <property type="entry name" value="RRXRR_dom"/>
</dbReference>
<evidence type="ECO:0000259" key="2">
    <source>
        <dbReference type="Pfam" id="PF14239"/>
    </source>
</evidence>
<gene>
    <name evidence="3" type="ORF">Mic7113_5349</name>
</gene>
<dbReference type="STRING" id="1173027.Mic7113_5349"/>
<feature type="region of interest" description="Disordered" evidence="1">
    <location>
        <begin position="101"/>
        <end position="122"/>
    </location>
</feature>
<accession>K9WMG7</accession>
<dbReference type="KEGG" id="mic:Mic7113_5349"/>
<dbReference type="PATRIC" id="fig|1173027.3.peg.5926"/>
<evidence type="ECO:0000256" key="1">
    <source>
        <dbReference type="SAM" id="MobiDB-lite"/>
    </source>
</evidence>
<evidence type="ECO:0000313" key="3">
    <source>
        <dbReference type="EMBL" id="AFZ20996.1"/>
    </source>
</evidence>
<feature type="domain" description="RRXRR" evidence="2">
    <location>
        <begin position="1"/>
        <end position="162"/>
    </location>
</feature>
<dbReference type="eggNOG" id="COG1403">
    <property type="taxonomic scope" value="Bacteria"/>
</dbReference>
<sequence length="362" mass="41135">MPTKPSRARRWIQDGLAVKKWSDLGVFYIQLINQPSGEKTQPIAIGIDPGKHYSGIGVQSSKVTLFMAHLVLPFQSIKDRMEQRRMMRRGRRGRRINRKAPYNQRAHRQKRFANRRGNKLPPSVRANRQLELRVATELCQIFPISQVVYEYIKADVDLTSGRKKARSGNGFSPVMVGQKWMLEHLSKLAPTSTLYGWETAAIRQQIGLVKEKKDKSNQSPETHAVDGISLASSQFIQYRQLKGKQGWWDGFVSITPAPFVVIRRPPVSRRQLHLMIPAKGGKRRKYGGTTTRHDFRKGDLVKAEMAGRVCVGWVSGDTQKQVSVSDLNWKRLGQFTASKVQLLCRATGLLVSPLRYCQLLGY</sequence>
<reference evidence="3 4" key="1">
    <citation type="submission" date="2012-06" db="EMBL/GenBank/DDBJ databases">
        <title>Finished chromosome of genome of Microcoleus sp. PCC 7113.</title>
        <authorList>
            <consortium name="US DOE Joint Genome Institute"/>
            <person name="Gugger M."/>
            <person name="Coursin T."/>
            <person name="Rippka R."/>
            <person name="Tandeau De Marsac N."/>
            <person name="Huntemann M."/>
            <person name="Wei C.-L."/>
            <person name="Han J."/>
            <person name="Detter J.C."/>
            <person name="Han C."/>
            <person name="Tapia R."/>
            <person name="Chen A."/>
            <person name="Kyrpides N."/>
            <person name="Mavromatis K."/>
            <person name="Markowitz V."/>
            <person name="Szeto E."/>
            <person name="Ivanova N."/>
            <person name="Pagani I."/>
            <person name="Pati A."/>
            <person name="Goodwin L."/>
            <person name="Nordberg H.P."/>
            <person name="Cantor M.N."/>
            <person name="Hua S.X."/>
            <person name="Woyke T."/>
            <person name="Kerfeld C.A."/>
        </authorList>
    </citation>
    <scope>NUCLEOTIDE SEQUENCE [LARGE SCALE GENOMIC DNA]</scope>
    <source>
        <strain evidence="3 4">PCC 7113</strain>
    </source>
</reference>
<organism evidence="3 4">
    <name type="scientific">Allocoleopsis franciscana PCC 7113</name>
    <dbReference type="NCBI Taxonomy" id="1173027"/>
    <lineage>
        <taxon>Bacteria</taxon>
        <taxon>Bacillati</taxon>
        <taxon>Cyanobacteriota</taxon>
        <taxon>Cyanophyceae</taxon>
        <taxon>Coleofasciculales</taxon>
        <taxon>Coleofasciculaceae</taxon>
        <taxon>Allocoleopsis</taxon>
        <taxon>Allocoleopsis franciscana</taxon>
    </lineage>
</organism>
<dbReference type="HOGENOM" id="CLU_046248_1_0_3"/>
<dbReference type="EMBL" id="CP003630">
    <property type="protein sequence ID" value="AFZ20996.1"/>
    <property type="molecule type" value="Genomic_DNA"/>
</dbReference>
<name>K9WMG7_9CYAN</name>
<feature type="compositionally biased region" description="Basic residues" evidence="1">
    <location>
        <begin position="105"/>
        <end position="118"/>
    </location>
</feature>
<dbReference type="AlphaFoldDB" id="K9WMG7"/>
<protein>
    <recommendedName>
        <fullName evidence="2">RRXRR domain-containing protein</fullName>
    </recommendedName>
</protein>
<keyword evidence="4" id="KW-1185">Reference proteome</keyword>
<dbReference type="Proteomes" id="UP000010471">
    <property type="component" value="Chromosome"/>
</dbReference>
<dbReference type="Pfam" id="PF14239">
    <property type="entry name" value="RRXRR"/>
    <property type="match status" value="1"/>
</dbReference>